<feature type="non-terminal residue" evidence="1">
    <location>
        <position position="1"/>
    </location>
</feature>
<organism evidence="1">
    <name type="scientific">Penicillidia conspicua rhabdovirus 1</name>
    <dbReference type="NCBI Taxonomy" id="1272571"/>
    <lineage>
        <taxon>Viruses</taxon>
        <taxon>Riboviria</taxon>
        <taxon>Orthornavirae</taxon>
        <taxon>Negarnaviricota</taxon>
        <taxon>Haploviricotina</taxon>
        <taxon>Monjiviricetes</taxon>
        <taxon>Mononegavirales</taxon>
        <taxon>Rhabdoviridae</taxon>
    </lineage>
</organism>
<reference evidence="1" key="1">
    <citation type="submission" date="2012-07" db="EMBL/GenBank/DDBJ databases">
        <authorList>
            <person name="Aznar C."/>
            <person name="Vazquez-Moron S."/>
            <person name="Martson D."/>
            <person name="Juste J."/>
            <person name="Ibanez C."/>
            <person name="Berciano J.M."/>
            <person name="Garin I."/>
            <person name="Aihartza J."/>
            <person name="Banyard A.C."/>
            <person name="McElhinney L."/>
            <person name="Fooks A.R."/>
            <person name="Echevarria J."/>
        </authorList>
    </citation>
    <scope>NUCLEOTIDE SEQUENCE</scope>
    <source>
        <strain evidence="1">Spain.Pco1.10</strain>
    </source>
</reference>
<evidence type="ECO:0000313" key="1">
    <source>
        <dbReference type="EMBL" id="AGC04609.1"/>
    </source>
</evidence>
<gene>
    <name evidence="1" type="primary">L</name>
</gene>
<name>L7RG88_9RHAB</name>
<dbReference type="EMBL" id="JX276972">
    <property type="protein sequence ID" value="AGC04609.1"/>
    <property type="molecule type" value="Viral_cRNA"/>
</dbReference>
<accession>L7RG88</accession>
<sequence length="36" mass="4102">ADDLTTVIGKILRNTEGQGEESYENITYADHIDYEK</sequence>
<feature type="non-terminal residue" evidence="1">
    <location>
        <position position="36"/>
    </location>
</feature>
<proteinExistence type="predicted"/>
<reference evidence="1" key="2">
    <citation type="journal article" date="2013" name="J. Gen. Virol.">
        <title>Detection of rhabdovirus viral RNA in oropharyngeal swabs and ectoparasites of Spanish bats.</title>
        <authorList>
            <person name="Aznar-Lopez C."/>
            <person name="Vazquez-Moron S."/>
            <person name="Marston D.A."/>
            <person name="Juste J."/>
            <person name="Ibanez C."/>
            <person name="Berciano J.M."/>
            <person name="Salsamendi E."/>
            <person name="Aihartza J."/>
            <person name="Banyard A.C."/>
            <person name="McElhinney L."/>
            <person name="Fooks A.R."/>
            <person name="Echevarria J."/>
        </authorList>
    </citation>
    <scope>NUCLEOTIDE SEQUENCE</scope>
    <source>
        <strain evidence="1">Spain.Pco1.10</strain>
    </source>
</reference>
<protein>
    <submittedName>
        <fullName evidence="1">Polymerase</fullName>
    </submittedName>
</protein>